<dbReference type="EMBL" id="MIGB01000034">
    <property type="protein sequence ID" value="OSY36926.1"/>
    <property type="molecule type" value="Genomic_DNA"/>
</dbReference>
<dbReference type="Pfam" id="PF13560">
    <property type="entry name" value="HTH_31"/>
    <property type="match status" value="1"/>
</dbReference>
<dbReference type="Pfam" id="PF17765">
    <property type="entry name" value="MLTR_LBD"/>
    <property type="match status" value="1"/>
</dbReference>
<feature type="domain" description="HTH cro/C1-type" evidence="1">
    <location>
        <begin position="32"/>
        <end position="78"/>
    </location>
</feature>
<dbReference type="Proteomes" id="UP000194360">
    <property type="component" value="Unassembled WGS sequence"/>
</dbReference>
<dbReference type="GO" id="GO:0003677">
    <property type="term" value="F:DNA binding"/>
    <property type="evidence" value="ECO:0007669"/>
    <property type="project" value="InterPro"/>
</dbReference>
<evidence type="ECO:0000259" key="1">
    <source>
        <dbReference type="PROSITE" id="PS50943"/>
    </source>
</evidence>
<reference evidence="2 3" key="1">
    <citation type="submission" date="2016-09" db="EMBL/GenBank/DDBJ databases">
        <title>Pseudonocardia autotrophica DSM535, a candidate organism with high potential of specific P450 cytochromes.</title>
        <authorList>
            <person name="Grumaz C."/>
            <person name="Vainshtein Y."/>
            <person name="Kirstahler P."/>
            <person name="Sohn K."/>
        </authorList>
    </citation>
    <scope>NUCLEOTIDE SEQUENCE [LARGE SCALE GENOMIC DNA]</scope>
    <source>
        <strain evidence="2 3">DSM 535</strain>
    </source>
</reference>
<dbReference type="OrthoDB" id="4790304at2"/>
<dbReference type="SMART" id="SM00530">
    <property type="entry name" value="HTH_XRE"/>
    <property type="match status" value="1"/>
</dbReference>
<sequence>MTPLGEYLRARRAQVTPADAGLPGGPRRRVPGLRREEVALLAGMSADYYVRLEQGRERNPSVQVLDALADVLRLGDEARTHLLHLAGVAPRPRRPGTRERVDPQLRMLMDAWDEQPAIVLGRAYDVLAANALGDALFGTGSNLLVTVFCDPAARTFHHDWERAAHTVTAGFRQLHGEAPDDPRIREVLDDVLARSPEFARLWARHDVRGKTVESKILVHPQVGELELRLQSFDVRSAPGQQLVVYHAEPGSPTAQSLALLGALVATGARD</sequence>
<keyword evidence="3" id="KW-1185">Reference proteome</keyword>
<dbReference type="Gene3D" id="3.30.450.180">
    <property type="match status" value="1"/>
</dbReference>
<comment type="caution">
    <text evidence="2">The sequence shown here is derived from an EMBL/GenBank/DDBJ whole genome shotgun (WGS) entry which is preliminary data.</text>
</comment>
<gene>
    <name evidence="2" type="ORF">BG845_05009</name>
</gene>
<dbReference type="PROSITE" id="PS50943">
    <property type="entry name" value="HTH_CROC1"/>
    <property type="match status" value="1"/>
</dbReference>
<dbReference type="InterPro" id="IPR010982">
    <property type="entry name" value="Lambda_DNA-bd_dom_sf"/>
</dbReference>
<organism evidence="2 3">
    <name type="scientific">Pseudonocardia autotrophica</name>
    <name type="common">Amycolata autotrophica</name>
    <name type="synonym">Nocardia autotrophica</name>
    <dbReference type="NCBI Taxonomy" id="2074"/>
    <lineage>
        <taxon>Bacteria</taxon>
        <taxon>Bacillati</taxon>
        <taxon>Actinomycetota</taxon>
        <taxon>Actinomycetes</taxon>
        <taxon>Pseudonocardiales</taxon>
        <taxon>Pseudonocardiaceae</taxon>
        <taxon>Pseudonocardia</taxon>
    </lineage>
</organism>
<evidence type="ECO:0000313" key="2">
    <source>
        <dbReference type="EMBL" id="OSY36926.1"/>
    </source>
</evidence>
<dbReference type="PANTHER" id="PTHR35010">
    <property type="entry name" value="BLL4672 PROTEIN-RELATED"/>
    <property type="match status" value="1"/>
</dbReference>
<evidence type="ECO:0000313" key="3">
    <source>
        <dbReference type="Proteomes" id="UP000194360"/>
    </source>
</evidence>
<proteinExistence type="predicted"/>
<dbReference type="PANTHER" id="PTHR35010:SF2">
    <property type="entry name" value="BLL4672 PROTEIN"/>
    <property type="match status" value="1"/>
</dbReference>
<dbReference type="InterPro" id="IPR041413">
    <property type="entry name" value="MLTR_LBD"/>
</dbReference>
<protein>
    <submittedName>
        <fullName evidence="2">Helix-turn-helix protein</fullName>
    </submittedName>
</protein>
<accession>A0A1Y2MNV2</accession>
<dbReference type="InterPro" id="IPR001387">
    <property type="entry name" value="Cro/C1-type_HTH"/>
</dbReference>
<dbReference type="AlphaFoldDB" id="A0A1Y2MNV2"/>
<name>A0A1Y2MNV2_PSEAH</name>
<dbReference type="SUPFAM" id="SSF47413">
    <property type="entry name" value="lambda repressor-like DNA-binding domains"/>
    <property type="match status" value="1"/>
</dbReference>
<dbReference type="CDD" id="cd00093">
    <property type="entry name" value="HTH_XRE"/>
    <property type="match status" value="1"/>
</dbReference>
<dbReference type="STRING" id="2074.BG845_05009"/>
<dbReference type="Gene3D" id="1.10.260.40">
    <property type="entry name" value="lambda repressor-like DNA-binding domains"/>
    <property type="match status" value="1"/>
</dbReference>
<dbReference type="RefSeq" id="WP_085915168.1">
    <property type="nucleotide sequence ID" value="NZ_AP018920.1"/>
</dbReference>